<feature type="domain" description="CCHC-type" evidence="2">
    <location>
        <begin position="252"/>
        <end position="268"/>
    </location>
</feature>
<comment type="caution">
    <text evidence="3">The sequence shown here is derived from an EMBL/GenBank/DDBJ whole genome shotgun (WGS) entry which is preliminary data.</text>
</comment>
<evidence type="ECO:0000256" key="1">
    <source>
        <dbReference type="SAM" id="MobiDB-lite"/>
    </source>
</evidence>
<dbReference type="GO" id="GO:0008270">
    <property type="term" value="F:zinc ion binding"/>
    <property type="evidence" value="ECO:0007669"/>
    <property type="project" value="InterPro"/>
</dbReference>
<evidence type="ECO:0000313" key="4">
    <source>
        <dbReference type="Proteomes" id="UP000729402"/>
    </source>
</evidence>
<feature type="region of interest" description="Disordered" evidence="1">
    <location>
        <begin position="276"/>
        <end position="309"/>
    </location>
</feature>
<organism evidence="3 4">
    <name type="scientific">Zizania palustris</name>
    <name type="common">Northern wild rice</name>
    <dbReference type="NCBI Taxonomy" id="103762"/>
    <lineage>
        <taxon>Eukaryota</taxon>
        <taxon>Viridiplantae</taxon>
        <taxon>Streptophyta</taxon>
        <taxon>Embryophyta</taxon>
        <taxon>Tracheophyta</taxon>
        <taxon>Spermatophyta</taxon>
        <taxon>Magnoliopsida</taxon>
        <taxon>Liliopsida</taxon>
        <taxon>Poales</taxon>
        <taxon>Poaceae</taxon>
        <taxon>BOP clade</taxon>
        <taxon>Oryzoideae</taxon>
        <taxon>Oryzeae</taxon>
        <taxon>Zizaniinae</taxon>
        <taxon>Zizania</taxon>
    </lineage>
</organism>
<gene>
    <name evidence="3" type="ORF">GUJ93_ZPchr0001g32887</name>
</gene>
<sequence length="532" mass="57339">MASSRPCRGDNPRHLPSVHPCSAAAADAPHLDTLPSLSAAPSSPRVAASFSPSILELIGISDGLSVSDEGSPLGSSPGVGGPRFRSIPFPECAEPAPLTAPSLPSILGRPPPSHRSSQICAALPPAVGAALPPPPGPGCHRLCPPPFSPSSFEGTTSRAPPAPAVANRIYSSVSGSKSHVLSRLQNADGSQWVPVRRRYWWRQKTSLSASRPQQEKDMSSLRRQKFLQAMLGKCFNCLSRSHKVADCRAVTRCWICKSSGHISTYCAFKALPKAAKGSSPSSSRSPELSLKHSVAQRPSATPSAEMEPIFPNSAIPGITGDRHQEDFSFVAASGEIDEKVVELSNHALVAWEMGLPDDRESKHPPLRGRLLETLQCPSLGHPDAIPKVVWLTSSNPDSDRDVQHTPALEVAPLPVSFTSLKLAHAYKVLVHIDRIKNLTFVSRSSLEKPQCFDWVYGVPDGEVPKYFVRNPDTCSYLKPPRPRDFDKDPEEGSDRSLPPRGKSIWSRIGHQDEPRVIPQNRRPGAAQGGSTA</sequence>
<proteinExistence type="predicted"/>
<accession>A0A8J5UZI4</accession>
<dbReference type="EMBL" id="JAAALK010000288">
    <property type="protein sequence ID" value="KAG8051497.1"/>
    <property type="molecule type" value="Genomic_DNA"/>
</dbReference>
<dbReference type="SMART" id="SM00343">
    <property type="entry name" value="ZnF_C2HC"/>
    <property type="match status" value="2"/>
</dbReference>
<feature type="region of interest" description="Disordered" evidence="1">
    <location>
        <begin position="68"/>
        <end position="91"/>
    </location>
</feature>
<feature type="region of interest" description="Disordered" evidence="1">
    <location>
        <begin position="478"/>
        <end position="532"/>
    </location>
</feature>
<feature type="domain" description="CCHC-type" evidence="2">
    <location>
        <begin position="233"/>
        <end position="249"/>
    </location>
</feature>
<feature type="compositionally biased region" description="Basic and acidic residues" evidence="1">
    <location>
        <begin position="481"/>
        <end position="494"/>
    </location>
</feature>
<dbReference type="GO" id="GO:0003676">
    <property type="term" value="F:nucleic acid binding"/>
    <property type="evidence" value="ECO:0007669"/>
    <property type="project" value="InterPro"/>
</dbReference>
<evidence type="ECO:0000313" key="3">
    <source>
        <dbReference type="EMBL" id="KAG8051497.1"/>
    </source>
</evidence>
<dbReference type="AlphaFoldDB" id="A0A8J5UZI4"/>
<evidence type="ECO:0000259" key="2">
    <source>
        <dbReference type="SMART" id="SM00343"/>
    </source>
</evidence>
<keyword evidence="4" id="KW-1185">Reference proteome</keyword>
<dbReference type="OrthoDB" id="688827at2759"/>
<feature type="compositionally biased region" description="Low complexity" evidence="1">
    <location>
        <begin position="276"/>
        <end position="293"/>
    </location>
</feature>
<protein>
    <recommendedName>
        <fullName evidence="2">CCHC-type domain-containing protein</fullName>
    </recommendedName>
</protein>
<name>A0A8J5UZI4_ZIZPA</name>
<reference evidence="3" key="1">
    <citation type="journal article" date="2021" name="bioRxiv">
        <title>Whole Genome Assembly and Annotation of Northern Wild Rice, Zizania palustris L., Supports a Whole Genome Duplication in the Zizania Genus.</title>
        <authorList>
            <person name="Haas M."/>
            <person name="Kono T."/>
            <person name="Macchietto M."/>
            <person name="Millas R."/>
            <person name="McGilp L."/>
            <person name="Shao M."/>
            <person name="Duquette J."/>
            <person name="Hirsch C.N."/>
            <person name="Kimball J."/>
        </authorList>
    </citation>
    <scope>NUCLEOTIDE SEQUENCE</scope>
    <source>
        <tissue evidence="3">Fresh leaf tissue</tissue>
    </source>
</reference>
<dbReference type="InterPro" id="IPR001878">
    <property type="entry name" value="Znf_CCHC"/>
</dbReference>
<reference evidence="3" key="2">
    <citation type="submission" date="2021-02" db="EMBL/GenBank/DDBJ databases">
        <authorList>
            <person name="Kimball J.A."/>
            <person name="Haas M.W."/>
            <person name="Macchietto M."/>
            <person name="Kono T."/>
            <person name="Duquette J."/>
            <person name="Shao M."/>
        </authorList>
    </citation>
    <scope>NUCLEOTIDE SEQUENCE</scope>
    <source>
        <tissue evidence="3">Fresh leaf tissue</tissue>
    </source>
</reference>
<dbReference type="Proteomes" id="UP000729402">
    <property type="component" value="Unassembled WGS sequence"/>
</dbReference>
<feature type="region of interest" description="Disordered" evidence="1">
    <location>
        <begin position="1"/>
        <end position="21"/>
    </location>
</feature>